<evidence type="ECO:0000256" key="4">
    <source>
        <dbReference type="ARBA" id="ARBA00022679"/>
    </source>
</evidence>
<dbReference type="Gene3D" id="3.40.50.12580">
    <property type="match status" value="1"/>
</dbReference>
<keyword evidence="5" id="KW-0777">Teichoic acid biosynthesis</keyword>
<dbReference type="Proteomes" id="UP000269591">
    <property type="component" value="Unassembled WGS sequence"/>
</dbReference>
<dbReference type="InterPro" id="IPR043149">
    <property type="entry name" value="TagF_N"/>
</dbReference>
<accession>A0A3N0B2L0</accession>
<dbReference type="PANTHER" id="PTHR37316:SF1">
    <property type="entry name" value="TEICHOIC ACID GLYCEROL-PHOSPHATE PRIMASE"/>
    <property type="match status" value="1"/>
</dbReference>
<gene>
    <name evidence="7" type="ORF">DMP06_01935</name>
</gene>
<evidence type="ECO:0008006" key="9">
    <source>
        <dbReference type="Google" id="ProtNLM"/>
    </source>
</evidence>
<evidence type="ECO:0000313" key="8">
    <source>
        <dbReference type="Proteomes" id="UP000269591"/>
    </source>
</evidence>
<comment type="similarity">
    <text evidence="2">Belongs to the CDP-glycerol glycerophosphotransferase family.</text>
</comment>
<proteinExistence type="inferred from homology"/>
<keyword evidence="4" id="KW-0808">Transferase</keyword>
<dbReference type="SUPFAM" id="SSF53756">
    <property type="entry name" value="UDP-Glycosyltransferase/glycogen phosphorylase"/>
    <property type="match status" value="1"/>
</dbReference>
<keyword evidence="8" id="KW-1185">Reference proteome</keyword>
<name>A0A3N0B2L0_9ACTN</name>
<comment type="caution">
    <text evidence="7">The sequence shown here is derived from an EMBL/GenBank/DDBJ whole genome shotgun (WGS) entry which is preliminary data.</text>
</comment>
<dbReference type="InterPro" id="IPR043148">
    <property type="entry name" value="TagF_C"/>
</dbReference>
<dbReference type="GO" id="GO:0019350">
    <property type="term" value="P:teichoic acid biosynthetic process"/>
    <property type="evidence" value="ECO:0007669"/>
    <property type="project" value="UniProtKB-KW"/>
</dbReference>
<dbReference type="EMBL" id="QIBX01000002">
    <property type="protein sequence ID" value="RNL41371.1"/>
    <property type="molecule type" value="Genomic_DNA"/>
</dbReference>
<reference evidence="8" key="1">
    <citation type="submission" date="2018-05" db="EMBL/GenBank/DDBJ databases">
        <title>Genome Sequencing of selected type strains of the family Eggerthellaceae.</title>
        <authorList>
            <person name="Danylec N."/>
            <person name="Stoll D.A."/>
            <person name="Doetsch A."/>
            <person name="Huch M."/>
        </authorList>
    </citation>
    <scope>NUCLEOTIDE SEQUENCE [LARGE SCALE GENOMIC DNA]</scope>
    <source>
        <strain evidence="8">DSM 24851</strain>
    </source>
</reference>
<comment type="subcellular location">
    <subcellularLocation>
        <location evidence="1">Cell membrane</location>
        <topology evidence="1">Peripheral membrane protein</topology>
    </subcellularLocation>
</comment>
<dbReference type="Gene3D" id="3.40.50.11820">
    <property type="match status" value="1"/>
</dbReference>
<protein>
    <recommendedName>
        <fullName evidence="9">CDP-glycerol--glycerophosphate glycerophosphotransferase</fullName>
    </recommendedName>
</protein>
<dbReference type="GO" id="GO:0005886">
    <property type="term" value="C:plasma membrane"/>
    <property type="evidence" value="ECO:0007669"/>
    <property type="project" value="UniProtKB-SubCell"/>
</dbReference>
<evidence type="ECO:0000256" key="5">
    <source>
        <dbReference type="ARBA" id="ARBA00022944"/>
    </source>
</evidence>
<evidence type="ECO:0000256" key="2">
    <source>
        <dbReference type="ARBA" id="ARBA00010488"/>
    </source>
</evidence>
<organism evidence="7 8">
    <name type="scientific">Slackia equolifaciens</name>
    <dbReference type="NCBI Taxonomy" id="498718"/>
    <lineage>
        <taxon>Bacteria</taxon>
        <taxon>Bacillati</taxon>
        <taxon>Actinomycetota</taxon>
        <taxon>Coriobacteriia</taxon>
        <taxon>Eggerthellales</taxon>
        <taxon>Eggerthellaceae</taxon>
        <taxon>Slackia</taxon>
    </lineage>
</organism>
<dbReference type="GO" id="GO:0047355">
    <property type="term" value="F:CDP-glycerol glycerophosphotransferase activity"/>
    <property type="evidence" value="ECO:0007669"/>
    <property type="project" value="InterPro"/>
</dbReference>
<dbReference type="InterPro" id="IPR007554">
    <property type="entry name" value="Glycerophosphate_synth"/>
</dbReference>
<dbReference type="PANTHER" id="PTHR37316">
    <property type="entry name" value="TEICHOIC ACID GLYCEROL-PHOSPHATE PRIMASE"/>
    <property type="match status" value="1"/>
</dbReference>
<evidence type="ECO:0000256" key="6">
    <source>
        <dbReference type="ARBA" id="ARBA00023136"/>
    </source>
</evidence>
<dbReference type="InterPro" id="IPR051612">
    <property type="entry name" value="Teichoic_Acid_Biosynth"/>
</dbReference>
<evidence type="ECO:0000256" key="3">
    <source>
        <dbReference type="ARBA" id="ARBA00022475"/>
    </source>
</evidence>
<keyword evidence="6" id="KW-0472">Membrane</keyword>
<evidence type="ECO:0000256" key="1">
    <source>
        <dbReference type="ARBA" id="ARBA00004202"/>
    </source>
</evidence>
<dbReference type="AlphaFoldDB" id="A0A3N0B2L0"/>
<sequence>MGKQGGTVYKLIARCVALFYAVCRLFPKRNRITFFSRQGKRGSLDFRMLADAVREKCPQIDVRICATDPENVDKKAFILSMPSMLYHAATSRVCVLEGYIPAISIPKLDSQTRVIQLWHALGAIKKFGYQSIDTPAGRSLDEATALRMHKNYDWIIAAGPGAVSAYAEAFGYSRDAIRPLGMPRMDYLLDNSSASKRLAKASDLRERFSCLGDGVMRVLYVPTLRKGEGAHGWMTREVERLSRAFRPYRCRVIVAGHPLDEGCDSGTLEKLSNVAAIPGVASIDLIASSDCVVTDYSAIAFEAGLAGKPVWFYAPDVEQYRQSPGLNIDPLKEFPDGAFDDPDELASAIGCGKMPRKFTEYIIRYFGDVELGATSKLAEFVEECYLDTFGNGKGKN</sequence>
<evidence type="ECO:0000313" key="7">
    <source>
        <dbReference type="EMBL" id="RNL41371.1"/>
    </source>
</evidence>
<dbReference type="Pfam" id="PF04464">
    <property type="entry name" value="Glyphos_transf"/>
    <property type="match status" value="1"/>
</dbReference>
<keyword evidence="3" id="KW-1003">Cell membrane</keyword>